<dbReference type="EMBL" id="JAJNCO010000004">
    <property type="protein sequence ID" value="MCD2111407.1"/>
    <property type="molecule type" value="Genomic_DNA"/>
</dbReference>
<organism evidence="1 2">
    <name type="scientific">Rhodococcus rhodochrous</name>
    <dbReference type="NCBI Taxonomy" id="1829"/>
    <lineage>
        <taxon>Bacteria</taxon>
        <taxon>Bacillati</taxon>
        <taxon>Actinomycetota</taxon>
        <taxon>Actinomycetes</taxon>
        <taxon>Mycobacteriales</taxon>
        <taxon>Nocardiaceae</taxon>
        <taxon>Rhodococcus</taxon>
    </lineage>
</organism>
<dbReference type="AlphaFoldDB" id="A0AAW4XFL5"/>
<dbReference type="Proteomes" id="UP001198630">
    <property type="component" value="Unassembled WGS sequence"/>
</dbReference>
<evidence type="ECO:0000313" key="1">
    <source>
        <dbReference type="EMBL" id="MCD2111407.1"/>
    </source>
</evidence>
<evidence type="ECO:0000313" key="2">
    <source>
        <dbReference type="Proteomes" id="UP001198630"/>
    </source>
</evidence>
<protein>
    <submittedName>
        <fullName evidence="1">Uncharacterized protein</fullName>
    </submittedName>
</protein>
<name>A0AAW4XFL5_RHORH</name>
<proteinExistence type="predicted"/>
<comment type="caution">
    <text evidence="1">The sequence shown here is derived from an EMBL/GenBank/DDBJ whole genome shotgun (WGS) entry which is preliminary data.</text>
</comment>
<sequence>MNVSAADPVDLCERLRRAKRELEAIRQEYGAYDDHDLDVDDLGDPIEPDAALSSVCGSLLLACNALDGAVRTAARLREG</sequence>
<reference evidence="1" key="1">
    <citation type="submission" date="2021-11" db="EMBL/GenBank/DDBJ databases">
        <title>Development of a sustainable strategy for remediation of hydrocarbon-contaminated territories based on the waste exchange concept.</title>
        <authorList>
            <person name="Elkin A."/>
        </authorList>
    </citation>
    <scope>NUCLEOTIDE SEQUENCE</scope>
    <source>
        <strain evidence="1">IEGM 757</strain>
    </source>
</reference>
<dbReference type="RefSeq" id="WP_230789852.1">
    <property type="nucleotide sequence ID" value="NZ_JAJNCO010000004.1"/>
</dbReference>
<gene>
    <name evidence="1" type="ORF">LQ384_09895</name>
</gene>
<accession>A0AAW4XFL5</accession>